<dbReference type="KEGG" id="pta:HPL003_01790"/>
<name>G7VXW4_PAETH</name>
<organism evidence="1 2">
    <name type="scientific">Paenibacillus terrae (strain HPL-003)</name>
    <dbReference type="NCBI Taxonomy" id="985665"/>
    <lineage>
        <taxon>Bacteria</taxon>
        <taxon>Bacillati</taxon>
        <taxon>Bacillota</taxon>
        <taxon>Bacilli</taxon>
        <taxon>Bacillales</taxon>
        <taxon>Paenibacillaceae</taxon>
        <taxon>Paenibacillus</taxon>
    </lineage>
</organism>
<protein>
    <submittedName>
        <fullName evidence="1">Uncharacterized protein</fullName>
    </submittedName>
</protein>
<proteinExistence type="predicted"/>
<dbReference type="Proteomes" id="UP000005876">
    <property type="component" value="Chromosome"/>
</dbReference>
<evidence type="ECO:0000313" key="2">
    <source>
        <dbReference type="Proteomes" id="UP000005876"/>
    </source>
</evidence>
<evidence type="ECO:0000313" key="1">
    <source>
        <dbReference type="EMBL" id="AET57142.1"/>
    </source>
</evidence>
<reference evidence="2" key="1">
    <citation type="submission" date="2011-11" db="EMBL/GenBank/DDBJ databases">
        <title>Complete sequence of Paenibacillus terrae HPL-003.</title>
        <authorList>
            <person name="Shin S.H."/>
            <person name="Kim S."/>
            <person name="Kim J.Y."/>
        </authorList>
    </citation>
    <scope>NUCLEOTIDE SEQUENCE [LARGE SCALE GENOMIC DNA]</scope>
    <source>
        <strain evidence="2">HPL-003</strain>
    </source>
</reference>
<reference evidence="1 2" key="3">
    <citation type="journal article" date="2012" name="J. Bacteriol.">
        <title>Genome Sequence of Paenibacillus terrae HPL-003, a Xylanase-Producing Bacterium Isolated from Soil Found in Forest Residue.</title>
        <authorList>
            <person name="Shin S.H."/>
            <person name="Kim S."/>
            <person name="Kim J.Y."/>
            <person name="Song H.Y."/>
            <person name="Cho S.J."/>
            <person name="Kim D.R."/>
            <person name="Lee K.I."/>
            <person name="Lim H.K."/>
            <person name="Park N.J."/>
            <person name="Hwang I.T."/>
            <person name="Yang K.S."/>
        </authorList>
    </citation>
    <scope>NUCLEOTIDE SEQUENCE [LARGE SCALE GENOMIC DNA]</scope>
    <source>
        <strain evidence="1 2">HPL-003</strain>
    </source>
</reference>
<dbReference type="EMBL" id="CP003107">
    <property type="protein sequence ID" value="AET57142.1"/>
    <property type="molecule type" value="Genomic_DNA"/>
</dbReference>
<reference key="2">
    <citation type="submission" date="2011-11" db="EMBL/GenBank/DDBJ databases">
        <authorList>
            <person name="Shin S.H."/>
            <person name="Kim S."/>
            <person name="Kim J.Y."/>
        </authorList>
    </citation>
    <scope>NUCLEOTIDE SEQUENCE</scope>
    <source>
        <strain>HPL-003</strain>
    </source>
</reference>
<dbReference type="AlphaFoldDB" id="G7VXW4"/>
<gene>
    <name evidence="1" type="ordered locus">HPL003_01790</name>
</gene>
<accession>G7VXW4</accession>
<sequence length="96" mass="11473">MFAQTTVNQWEAKPRNVAYQNNFYRVYVPDEEMKELVNTDSRYTISFHNHIHLNNMMTSLNTIIPLLLERKWSVLLADEQTGGMRCYLIIYCMAHW</sequence>
<dbReference type="HOGENOM" id="CLU_2357120_0_0_9"/>